<dbReference type="STRING" id="229535.A0A0N0RY90"/>
<reference evidence="1 2" key="1">
    <citation type="submission" date="2015-08" db="EMBL/GenBank/DDBJ databases">
        <title>Genome sequencing of Penicillium nordicum.</title>
        <authorList>
            <person name="Nguyen H.D."/>
            <person name="Seifert K.A."/>
        </authorList>
    </citation>
    <scope>NUCLEOTIDE SEQUENCE [LARGE SCALE GENOMIC DNA]</scope>
    <source>
        <strain evidence="1 2">DAOMC 185683</strain>
    </source>
</reference>
<gene>
    <name evidence="1" type="ORF">ACN38_g8572</name>
</gene>
<sequence length="288" mass="33005">MSGRNQNQPDTDSEGLPPSVRWYRYEGKDHFSRILALERERLLNSIRNSRETTNMEPDIETTEYITFSIDPVTFQRDFIDTDPIALFSIRTTFNPATELLFIKMITHDHTRLCFAVHEAIMDALQSMGLKRAIDQYAAVDLEVNGRIKQPDMGWGPIRPPRGYEKRPSVVLEVGVSESETKLRRDADLWLDPNKGNANVVISIKLNRKKAQVKIDKWVWDGANGTSVQSQHIEVSENDLDGIKLSGGPLTIPFNLLMLREPEAPRETDIIIDKEELHYIAERGWDTFQ</sequence>
<dbReference type="EMBL" id="LHQQ01000159">
    <property type="protein sequence ID" value="KOS40553.1"/>
    <property type="molecule type" value="Genomic_DNA"/>
</dbReference>
<dbReference type="Proteomes" id="UP000037696">
    <property type="component" value="Unassembled WGS sequence"/>
</dbReference>
<keyword evidence="2" id="KW-1185">Reference proteome</keyword>
<dbReference type="OrthoDB" id="76567at2759"/>
<proteinExistence type="predicted"/>
<accession>A0A0N0RY90</accession>
<evidence type="ECO:0008006" key="3">
    <source>
        <dbReference type="Google" id="ProtNLM"/>
    </source>
</evidence>
<organism evidence="1 2">
    <name type="scientific">Penicillium nordicum</name>
    <dbReference type="NCBI Taxonomy" id="229535"/>
    <lineage>
        <taxon>Eukaryota</taxon>
        <taxon>Fungi</taxon>
        <taxon>Dikarya</taxon>
        <taxon>Ascomycota</taxon>
        <taxon>Pezizomycotina</taxon>
        <taxon>Eurotiomycetes</taxon>
        <taxon>Eurotiomycetidae</taxon>
        <taxon>Eurotiales</taxon>
        <taxon>Aspergillaceae</taxon>
        <taxon>Penicillium</taxon>
    </lineage>
</organism>
<evidence type="ECO:0000313" key="2">
    <source>
        <dbReference type="Proteomes" id="UP000037696"/>
    </source>
</evidence>
<protein>
    <recommendedName>
        <fullName evidence="3">Restriction endonuclease domain-containing protein</fullName>
    </recommendedName>
</protein>
<comment type="caution">
    <text evidence="1">The sequence shown here is derived from an EMBL/GenBank/DDBJ whole genome shotgun (WGS) entry which is preliminary data.</text>
</comment>
<name>A0A0N0RY90_9EURO</name>
<evidence type="ECO:0000313" key="1">
    <source>
        <dbReference type="EMBL" id="KOS40553.1"/>
    </source>
</evidence>
<dbReference type="AlphaFoldDB" id="A0A0N0RY90"/>